<dbReference type="InterPro" id="IPR011605">
    <property type="entry name" value="NusB_fam"/>
</dbReference>
<keyword evidence="4" id="KW-0805">Transcription regulation</keyword>
<dbReference type="RefSeq" id="WP_090408835.1">
    <property type="nucleotide sequence ID" value="NZ_FNDQ01000012.1"/>
</dbReference>
<name>A0A1G8ESJ9_9FLAO</name>
<keyword evidence="2" id="KW-0889">Transcription antitermination</keyword>
<evidence type="ECO:0000256" key="2">
    <source>
        <dbReference type="ARBA" id="ARBA00022814"/>
    </source>
</evidence>
<evidence type="ECO:0000256" key="1">
    <source>
        <dbReference type="ARBA" id="ARBA00005952"/>
    </source>
</evidence>
<dbReference type="GO" id="GO:0003723">
    <property type="term" value="F:RNA binding"/>
    <property type="evidence" value="ECO:0007669"/>
    <property type="project" value="UniProtKB-KW"/>
</dbReference>
<proteinExistence type="inferred from homology"/>
<dbReference type="Proteomes" id="UP000243588">
    <property type="component" value="Unassembled WGS sequence"/>
</dbReference>
<dbReference type="GO" id="GO:0031564">
    <property type="term" value="P:transcription antitermination"/>
    <property type="evidence" value="ECO:0007669"/>
    <property type="project" value="UniProtKB-KW"/>
</dbReference>
<dbReference type="Pfam" id="PF01029">
    <property type="entry name" value="NusB"/>
    <property type="match status" value="1"/>
</dbReference>
<dbReference type="GO" id="GO:0006353">
    <property type="term" value="P:DNA-templated transcription termination"/>
    <property type="evidence" value="ECO:0007669"/>
    <property type="project" value="InterPro"/>
</dbReference>
<dbReference type="PANTHER" id="PTHR11078:SF3">
    <property type="entry name" value="ANTITERMINATION NUSB DOMAIN-CONTAINING PROTEIN"/>
    <property type="match status" value="1"/>
</dbReference>
<keyword evidence="8" id="KW-1185">Reference proteome</keyword>
<evidence type="ECO:0000256" key="3">
    <source>
        <dbReference type="ARBA" id="ARBA00022884"/>
    </source>
</evidence>
<dbReference type="AlphaFoldDB" id="A0A1G8ESJ9"/>
<dbReference type="SUPFAM" id="SSF48013">
    <property type="entry name" value="NusB-like"/>
    <property type="match status" value="1"/>
</dbReference>
<gene>
    <name evidence="7" type="ORF">SAMN05421818_11247</name>
</gene>
<dbReference type="GO" id="GO:0005829">
    <property type="term" value="C:cytosol"/>
    <property type="evidence" value="ECO:0007669"/>
    <property type="project" value="TreeGrafter"/>
</dbReference>
<evidence type="ECO:0000256" key="5">
    <source>
        <dbReference type="ARBA" id="ARBA00023163"/>
    </source>
</evidence>
<evidence type="ECO:0000313" key="7">
    <source>
        <dbReference type="EMBL" id="SDH72719.1"/>
    </source>
</evidence>
<dbReference type="Gene3D" id="1.10.940.10">
    <property type="entry name" value="NusB-like"/>
    <property type="match status" value="1"/>
</dbReference>
<dbReference type="STRING" id="702745.SAMN05421818_11247"/>
<dbReference type="NCBIfam" id="TIGR01951">
    <property type="entry name" value="nusB"/>
    <property type="match status" value="1"/>
</dbReference>
<sequence>MLNRRHIRIKVMQTLYAMQQSNSEQVQSGEKFLIHSIESIQDLYLLMITALIEVRKKEEEYVSLAQKKHLATQEERNPNRRLIENAVLNLLENSVSITTKVEEKKITDWQIHDHYIQMILDEMKESDFYKAYMSKKEVTFNDDRQFVVDLFTEIIAPNEKIYSFIEDSKLTYLDDLPVVNTMIQKQLRQLKESDLQIFVPKVYKDSEDKEFAINLYRKTILNFEELSKEFEDKTPNWDPERIAELDTIILKMAICEFLKFPSIPVKVTINEYLELAKEYSTSKSSIFINGVLDNISKAYQEGDKLNKIGKGLM</sequence>
<comment type="similarity">
    <text evidence="1">Belongs to the NusB family.</text>
</comment>
<keyword evidence="3" id="KW-0694">RNA-binding</keyword>
<evidence type="ECO:0000259" key="6">
    <source>
        <dbReference type="Pfam" id="PF01029"/>
    </source>
</evidence>
<evidence type="ECO:0000313" key="8">
    <source>
        <dbReference type="Proteomes" id="UP000243588"/>
    </source>
</evidence>
<dbReference type="InterPro" id="IPR006027">
    <property type="entry name" value="NusB_RsmB_TIM44"/>
</dbReference>
<dbReference type="InterPro" id="IPR035926">
    <property type="entry name" value="NusB-like_sf"/>
</dbReference>
<dbReference type="EMBL" id="FNDQ01000012">
    <property type="protein sequence ID" value="SDH72719.1"/>
    <property type="molecule type" value="Genomic_DNA"/>
</dbReference>
<organism evidence="7 8">
    <name type="scientific">Myroides phaeus</name>
    <dbReference type="NCBI Taxonomy" id="702745"/>
    <lineage>
        <taxon>Bacteria</taxon>
        <taxon>Pseudomonadati</taxon>
        <taxon>Bacteroidota</taxon>
        <taxon>Flavobacteriia</taxon>
        <taxon>Flavobacteriales</taxon>
        <taxon>Flavobacteriaceae</taxon>
        <taxon>Myroides</taxon>
    </lineage>
</organism>
<evidence type="ECO:0000256" key="4">
    <source>
        <dbReference type="ARBA" id="ARBA00023015"/>
    </source>
</evidence>
<dbReference type="PANTHER" id="PTHR11078">
    <property type="entry name" value="N UTILIZATION SUBSTANCE PROTEIN B-RELATED"/>
    <property type="match status" value="1"/>
</dbReference>
<protein>
    <submittedName>
        <fullName evidence="7">N utilization substance protein B</fullName>
    </submittedName>
</protein>
<feature type="domain" description="NusB/RsmB/TIM44" evidence="6">
    <location>
        <begin position="205"/>
        <end position="297"/>
    </location>
</feature>
<keyword evidence="5" id="KW-0804">Transcription</keyword>
<reference evidence="8" key="1">
    <citation type="submission" date="2016-10" db="EMBL/GenBank/DDBJ databases">
        <authorList>
            <person name="Varghese N."/>
            <person name="Submissions S."/>
        </authorList>
    </citation>
    <scope>NUCLEOTIDE SEQUENCE [LARGE SCALE GENOMIC DNA]</scope>
    <source>
        <strain evidence="8">DSM 23313</strain>
    </source>
</reference>
<accession>A0A1G8ESJ9</accession>